<comment type="caution">
    <text evidence="1">The sequence shown here is derived from an EMBL/GenBank/DDBJ whole genome shotgun (WGS) entry which is preliminary data.</text>
</comment>
<protein>
    <submittedName>
        <fullName evidence="1">Uncharacterized protein</fullName>
    </submittedName>
</protein>
<dbReference type="AlphaFoldDB" id="A0ABD3BIY1"/>
<dbReference type="EMBL" id="JAVIJP010000086">
    <property type="protein sequence ID" value="KAL3617163.1"/>
    <property type="molecule type" value="Genomic_DNA"/>
</dbReference>
<accession>A0ABD3BIY1</accession>
<dbReference type="Proteomes" id="UP001632038">
    <property type="component" value="Unassembled WGS sequence"/>
</dbReference>
<proteinExistence type="predicted"/>
<evidence type="ECO:0000313" key="1">
    <source>
        <dbReference type="EMBL" id="KAL3617163.1"/>
    </source>
</evidence>
<sequence>MLSQARRGLGGAGVALADPGVGNRVHVYERRLTVGEKNNQKDYLVHKTSGITRQVAECIRLQ</sequence>
<organism evidence="1 2">
    <name type="scientific">Castilleja foliolosa</name>
    <dbReference type="NCBI Taxonomy" id="1961234"/>
    <lineage>
        <taxon>Eukaryota</taxon>
        <taxon>Viridiplantae</taxon>
        <taxon>Streptophyta</taxon>
        <taxon>Embryophyta</taxon>
        <taxon>Tracheophyta</taxon>
        <taxon>Spermatophyta</taxon>
        <taxon>Magnoliopsida</taxon>
        <taxon>eudicotyledons</taxon>
        <taxon>Gunneridae</taxon>
        <taxon>Pentapetalae</taxon>
        <taxon>asterids</taxon>
        <taxon>lamiids</taxon>
        <taxon>Lamiales</taxon>
        <taxon>Orobanchaceae</taxon>
        <taxon>Pedicularideae</taxon>
        <taxon>Castillejinae</taxon>
        <taxon>Castilleja</taxon>
    </lineage>
</organism>
<reference evidence="2" key="1">
    <citation type="journal article" date="2024" name="IScience">
        <title>Strigolactones Initiate the Formation of Haustorium-like Structures in Castilleja.</title>
        <authorList>
            <person name="Buerger M."/>
            <person name="Peterson D."/>
            <person name="Chory J."/>
        </authorList>
    </citation>
    <scope>NUCLEOTIDE SEQUENCE [LARGE SCALE GENOMIC DNA]</scope>
</reference>
<keyword evidence="2" id="KW-1185">Reference proteome</keyword>
<evidence type="ECO:0000313" key="2">
    <source>
        <dbReference type="Proteomes" id="UP001632038"/>
    </source>
</evidence>
<name>A0ABD3BIY1_9LAMI</name>
<gene>
    <name evidence="1" type="ORF">CASFOL_038910</name>
</gene>